<name>A0A931GKY3_9ACTN</name>
<feature type="region of interest" description="Disordered" evidence="1">
    <location>
        <begin position="147"/>
        <end position="168"/>
    </location>
</feature>
<evidence type="ECO:0000256" key="1">
    <source>
        <dbReference type="SAM" id="MobiDB-lite"/>
    </source>
</evidence>
<organism evidence="2 3">
    <name type="scientific">Actinomadura viridis</name>
    <dbReference type="NCBI Taxonomy" id="58110"/>
    <lineage>
        <taxon>Bacteria</taxon>
        <taxon>Bacillati</taxon>
        <taxon>Actinomycetota</taxon>
        <taxon>Actinomycetes</taxon>
        <taxon>Streptosporangiales</taxon>
        <taxon>Thermomonosporaceae</taxon>
        <taxon>Actinomadura</taxon>
    </lineage>
</organism>
<sequence length="551" mass="58342">MRDEHGAGPGPRGARAGYRDLVRLAYFVLPGTGSRVYRLAMARRIVEVTGARGGHARRRTRVLRRAMRPSRRWRIGLGPWLRAAPPRLPDPAATTALAALEPPVRVACVLLSVARTPRYAVRDQLVALGVRDPWPVIEAAGAAADRVFPGDPQRPGTDPFGPVRRPVRHRPPVPAGVAFVLTAGLLGVMVVSESGGRAPLGGTSSAAARDARLLSAAPDAWRRAPRGLDVWPARGDLTGDAAFRERALRAWTAATRAGGAGREGDPQLLFAGRVDGRPVALLRRGDKVGRFTGPDGPLTLSAAGTDAEAPMALGGGRYLLAPWERAETLTGRKVALRHGVTEPVTPRTPCGRGPLFHLKGTDGGRTVGEFGGPRPVTVTYRPPSSKYASAGHESGPGARDASRPPTELKIDGLRVWDRVACLTPIPARPVAAATAWEFWSGVLPKGGGRAQWVCAGMAFAGGGTAAQGTLLDKDKAHDTGWCDDRRPAGGTWWRSARGDWYYLAAAARGLVPRAEGPLRRSKVSERLLTAVPAGPADRRPAGPVTVSTRPA</sequence>
<dbReference type="RefSeq" id="WP_197013261.1">
    <property type="nucleotide sequence ID" value="NZ_BAABES010000001.1"/>
</dbReference>
<comment type="caution">
    <text evidence="2">The sequence shown here is derived from an EMBL/GenBank/DDBJ whole genome shotgun (WGS) entry which is preliminary data.</text>
</comment>
<accession>A0A931GKY3</accession>
<dbReference type="AlphaFoldDB" id="A0A931GKY3"/>
<evidence type="ECO:0000313" key="3">
    <source>
        <dbReference type="Proteomes" id="UP000614047"/>
    </source>
</evidence>
<reference evidence="2" key="1">
    <citation type="submission" date="2020-11" db="EMBL/GenBank/DDBJ databases">
        <title>Sequencing the genomes of 1000 actinobacteria strains.</title>
        <authorList>
            <person name="Klenk H.-P."/>
        </authorList>
    </citation>
    <scope>NUCLEOTIDE SEQUENCE</scope>
    <source>
        <strain evidence="2">DSM 43175</strain>
    </source>
</reference>
<evidence type="ECO:0000313" key="2">
    <source>
        <dbReference type="EMBL" id="MBG6090857.1"/>
    </source>
</evidence>
<evidence type="ECO:0008006" key="4">
    <source>
        <dbReference type="Google" id="ProtNLM"/>
    </source>
</evidence>
<proteinExistence type="predicted"/>
<dbReference type="EMBL" id="JADOUA010000001">
    <property type="protein sequence ID" value="MBG6090857.1"/>
    <property type="molecule type" value="Genomic_DNA"/>
</dbReference>
<keyword evidence="3" id="KW-1185">Reference proteome</keyword>
<feature type="region of interest" description="Disordered" evidence="1">
    <location>
        <begin position="345"/>
        <end position="406"/>
    </location>
</feature>
<protein>
    <recommendedName>
        <fullName evidence="4">DNA-directed RNA polymerase specialized sigma24 family protein</fullName>
    </recommendedName>
</protein>
<feature type="region of interest" description="Disordered" evidence="1">
    <location>
        <begin position="530"/>
        <end position="551"/>
    </location>
</feature>
<dbReference type="Proteomes" id="UP000614047">
    <property type="component" value="Unassembled WGS sequence"/>
</dbReference>
<gene>
    <name evidence="2" type="ORF">IW256_004970</name>
</gene>
<feature type="compositionally biased region" description="Gly residues" evidence="1">
    <location>
        <begin position="361"/>
        <end position="371"/>
    </location>
</feature>